<evidence type="ECO:0000313" key="15">
    <source>
        <dbReference type="EMBL" id="GAU98496.1"/>
    </source>
</evidence>
<evidence type="ECO:0000256" key="11">
    <source>
        <dbReference type="RuleBase" id="RU271113"/>
    </source>
</evidence>
<reference evidence="15 16" key="1">
    <citation type="journal article" date="2016" name="Nat. Commun.">
        <title>Extremotolerant tardigrade genome and improved radiotolerance of human cultured cells by tardigrade-unique protein.</title>
        <authorList>
            <person name="Hashimoto T."/>
            <person name="Horikawa D.D."/>
            <person name="Saito Y."/>
            <person name="Kuwahara H."/>
            <person name="Kozuka-Hata H."/>
            <person name="Shin-I T."/>
            <person name="Minakuchi Y."/>
            <person name="Ohishi K."/>
            <person name="Motoyama A."/>
            <person name="Aizu T."/>
            <person name="Enomoto A."/>
            <person name="Kondo K."/>
            <person name="Tanaka S."/>
            <person name="Hara Y."/>
            <person name="Koshikawa S."/>
            <person name="Sagara H."/>
            <person name="Miura T."/>
            <person name="Yokobori S."/>
            <person name="Miyagawa K."/>
            <person name="Suzuki Y."/>
            <person name="Kubo T."/>
            <person name="Oyama M."/>
            <person name="Kohara Y."/>
            <person name="Fujiyama A."/>
            <person name="Arakawa K."/>
            <person name="Katayama T."/>
            <person name="Toyoda A."/>
            <person name="Kunieda T."/>
        </authorList>
    </citation>
    <scope>NUCLEOTIDE SEQUENCE [LARGE SCALE GENOMIC DNA]</scope>
    <source>
        <strain evidence="15 16">YOKOZUNA-1</strain>
    </source>
</reference>
<protein>
    <recommendedName>
        <fullName evidence="3 11">Histone-lysine N-methyltransferase, H3 lysine-79 specific</fullName>
        <ecNumber evidence="2 11">2.1.1.360</ecNumber>
    </recommendedName>
    <alternativeName>
        <fullName evidence="9 11">Histone H3-K79 methyltransferase</fullName>
    </alternativeName>
</protein>
<evidence type="ECO:0000256" key="10">
    <source>
        <dbReference type="ARBA" id="ARBA00047770"/>
    </source>
</evidence>
<dbReference type="InterPro" id="IPR025789">
    <property type="entry name" value="DOT1_dom"/>
</dbReference>
<dbReference type="FunFam" id="3.40.50.150:FF:000033">
    <property type="entry name" value="Histone-lysine N-methyltransferase, H3 lysine-79 specific"/>
    <property type="match status" value="1"/>
</dbReference>
<dbReference type="AlphaFoldDB" id="A0A1D1VA21"/>
<feature type="compositionally biased region" description="Polar residues" evidence="13">
    <location>
        <begin position="813"/>
        <end position="834"/>
    </location>
</feature>
<feature type="coiled-coil region" evidence="12">
    <location>
        <begin position="541"/>
        <end position="568"/>
    </location>
</feature>
<feature type="compositionally biased region" description="Polar residues" evidence="13">
    <location>
        <begin position="724"/>
        <end position="742"/>
    </location>
</feature>
<proteinExistence type="inferred from homology"/>
<feature type="domain" description="DOT1" evidence="14">
    <location>
        <begin position="15"/>
        <end position="338"/>
    </location>
</feature>
<dbReference type="OrthoDB" id="6417231at2759"/>
<comment type="caution">
    <text evidence="15">The sequence shown here is derived from an EMBL/GenBank/DDBJ whole genome shotgun (WGS) entry which is preliminary data.</text>
</comment>
<dbReference type="PANTHER" id="PTHR21451">
    <property type="entry name" value="HISTONE H3 METHYLTRANSFERASE"/>
    <property type="match status" value="1"/>
</dbReference>
<name>A0A1D1VA21_RAMVA</name>
<evidence type="ECO:0000259" key="14">
    <source>
        <dbReference type="PROSITE" id="PS51569"/>
    </source>
</evidence>
<feature type="compositionally biased region" description="Pro residues" evidence="13">
    <location>
        <begin position="971"/>
        <end position="986"/>
    </location>
</feature>
<keyword evidence="4 11" id="KW-0489">Methyltransferase</keyword>
<evidence type="ECO:0000256" key="7">
    <source>
        <dbReference type="ARBA" id="ARBA00022853"/>
    </source>
</evidence>
<dbReference type="PANTHER" id="PTHR21451:SF0">
    <property type="entry name" value="HISTONE-LYSINE N-METHYLTRANSFERASE, H3 LYSINE-79 SPECIFIC"/>
    <property type="match status" value="1"/>
</dbReference>
<keyword evidence="6 11" id="KW-0949">S-adenosyl-L-methionine</keyword>
<keyword evidence="16" id="KW-1185">Reference proteome</keyword>
<feature type="compositionally biased region" description="Low complexity" evidence="13">
    <location>
        <begin position="454"/>
        <end position="465"/>
    </location>
</feature>
<dbReference type="GO" id="GO:0140956">
    <property type="term" value="F:histone H3K79 trimethyltransferase activity"/>
    <property type="evidence" value="ECO:0007669"/>
    <property type="project" value="UniProtKB-EC"/>
</dbReference>
<evidence type="ECO:0000256" key="8">
    <source>
        <dbReference type="ARBA" id="ARBA00023242"/>
    </source>
</evidence>
<dbReference type="EC" id="2.1.1.360" evidence="2 11"/>
<dbReference type="GO" id="GO:0006281">
    <property type="term" value="P:DNA repair"/>
    <property type="evidence" value="ECO:0007669"/>
    <property type="project" value="TreeGrafter"/>
</dbReference>
<comment type="miscellaneous">
    <text evidence="11">In contrast to other lysine histone methyltransferases, it does not contain a SET domain, suggesting the existence of another mechanism for methylation of lysine residues of histones.</text>
</comment>
<dbReference type="PROSITE" id="PS51569">
    <property type="entry name" value="DOT1"/>
    <property type="match status" value="1"/>
</dbReference>
<feature type="region of interest" description="Disordered" evidence="13">
    <location>
        <begin position="677"/>
        <end position="773"/>
    </location>
</feature>
<comment type="function">
    <text evidence="11">Histone methyltransferase that specifically trimethylates histone H3 to form H3K79me3. This methylation is required for telomere silencing and for the pachytene checkpoint during the meiotic cell cycle by allowing the recruitment of RAD9 to double strand breaks. Nucleosomes are preferred as substrate compared to free histone.</text>
</comment>
<feature type="region of interest" description="Disordered" evidence="13">
    <location>
        <begin position="344"/>
        <end position="473"/>
    </location>
</feature>
<sequence length="986" mass="109230">MTSFNEMHKPKDPSNFVDIISPCYRPPLRYYFVREEMHKRHAEKTYARVEELLRTSLAPFEKASSAFQTSLVAWKGKERPSDLVEGMEELVKVYEEAVTSNVEKPAEPVELTKISTEDLEFVLAMIYDRIIDKVDKLNDYEAWSSETYGETTFEFANEVIGKLNIGEDDVFLDLGSGVGKVVLQAAAMCCCKKAYGIEIVNTRGGFAKGMGKEFRSVMNWMGKKHGDFKLITGDFLDHVNVIRESSIIFCNNFAFEVQLDLKLKNIFADLPEKVKILVSKSLTDEKFRITEKTVSDPSAVLPVRATFNGKMSWTGRDVTFYLHEIDRTMLNRYLEARSDSNKRLQFEEEQRKGRPKYYESSSEPESQNVTTEKSDSEVVDEESDQVPKRVTRSQPPQKTRKRGRPALKDSSNREEGASDSSDDSSTERTRSIPSQVSSNNPRQPVKRRRRGRPPKSFSRSAPSSSNGKHPALDVLFNQTVRNFKDTDRSTQPGCVPEFLSSLDDGLPQAFQEVLEKIKGAMRSYCDVIRRSNYPSQVAEQMKIGQLKVEQLKETQARLEKEVSLLRVQTKKEIDFLFRSKGIAFPRTATELSHMSKEMLQTMNALRERQSSLKDDLNWIESTHQTTAIGVEALRTANMFRTPTHSRPAAHVSCSTQGPNGLSHHDVYGGLHNGFSSLFPPSSGERHSSSQRSASGSHMSSSSHEAKQRKSGTSSSGRPVDLSRPASTIVRSTPLASPQNPRENATPVPRDRIKSTSAQKPEVRQGSASGDPSYMTALGRMIEHSLSSVSKEAQPSPARQEGNLRGPSPRHPSEQPQGRPTFNAQHTSTYPNAQVPANTMQSIQPSSLTAEQMTIAQQYPGAVIHPGAVQVYPGMVPNPYSSHYLNGPYVDASGAQIGFAGPRIMQQDARGTQAYGSSFISRPAIPAGFVSSYPAMAADPAQIAASMAGSLAGSFFAVPGDTRKSVSASQTRPPPPKTFEAISPPPS</sequence>
<comment type="similarity">
    <text evidence="11">Belongs to the class I-like SAM-binding methyltransferase superfamily. DOT1 family.</text>
</comment>
<comment type="catalytic activity">
    <reaction evidence="10 11">
        <text>L-lysyl(79)-[histone H3] + 3 S-adenosyl-L-methionine = N(6),N(6),N(6)-trimethyl-L-lysyl(79)-[histone H3] + 3 S-adenosyl-L-homocysteine + 3 H(+)</text>
        <dbReference type="Rhea" id="RHEA:60328"/>
        <dbReference type="Rhea" id="RHEA-COMP:15549"/>
        <dbReference type="Rhea" id="RHEA-COMP:15552"/>
        <dbReference type="ChEBI" id="CHEBI:15378"/>
        <dbReference type="ChEBI" id="CHEBI:29969"/>
        <dbReference type="ChEBI" id="CHEBI:57856"/>
        <dbReference type="ChEBI" id="CHEBI:59789"/>
        <dbReference type="ChEBI" id="CHEBI:61961"/>
        <dbReference type="EC" id="2.1.1.360"/>
    </reaction>
</comment>
<dbReference type="Proteomes" id="UP000186922">
    <property type="component" value="Unassembled WGS sequence"/>
</dbReference>
<feature type="compositionally biased region" description="Basic residues" evidence="13">
    <location>
        <begin position="444"/>
        <end position="453"/>
    </location>
</feature>
<dbReference type="Pfam" id="PF08123">
    <property type="entry name" value="DOT1"/>
    <property type="match status" value="1"/>
</dbReference>
<dbReference type="EMBL" id="BDGG01000004">
    <property type="protein sequence ID" value="GAU98496.1"/>
    <property type="molecule type" value="Genomic_DNA"/>
</dbReference>
<comment type="subcellular location">
    <subcellularLocation>
        <location evidence="1 11">Nucleus</location>
    </subcellularLocation>
</comment>
<accession>A0A1D1VA21</accession>
<evidence type="ECO:0000256" key="12">
    <source>
        <dbReference type="SAM" id="Coils"/>
    </source>
</evidence>
<dbReference type="InterPro" id="IPR030445">
    <property type="entry name" value="H3-K79_meTrfase"/>
</dbReference>
<keyword evidence="7 11" id="KW-0156">Chromatin regulator</keyword>
<evidence type="ECO:0000256" key="3">
    <source>
        <dbReference type="ARBA" id="ARBA00020987"/>
    </source>
</evidence>
<evidence type="ECO:0000256" key="9">
    <source>
        <dbReference type="ARBA" id="ARBA00029821"/>
    </source>
</evidence>
<dbReference type="STRING" id="947166.A0A1D1VA21"/>
<keyword evidence="5 11" id="KW-0808">Transferase</keyword>
<organism evidence="15 16">
    <name type="scientific">Ramazzottius varieornatus</name>
    <name type="common">Water bear</name>
    <name type="synonym">Tardigrade</name>
    <dbReference type="NCBI Taxonomy" id="947166"/>
    <lineage>
        <taxon>Eukaryota</taxon>
        <taxon>Metazoa</taxon>
        <taxon>Ecdysozoa</taxon>
        <taxon>Tardigrada</taxon>
        <taxon>Eutardigrada</taxon>
        <taxon>Parachela</taxon>
        <taxon>Hypsibioidea</taxon>
        <taxon>Ramazzottiidae</taxon>
        <taxon>Ramazzottius</taxon>
    </lineage>
</organism>
<evidence type="ECO:0000256" key="6">
    <source>
        <dbReference type="ARBA" id="ARBA00022691"/>
    </source>
</evidence>
<keyword evidence="12" id="KW-0175">Coiled coil</keyword>
<dbReference type="GO" id="GO:0032259">
    <property type="term" value="P:methylation"/>
    <property type="evidence" value="ECO:0007669"/>
    <property type="project" value="UniProtKB-KW"/>
</dbReference>
<dbReference type="Gene3D" id="3.40.50.150">
    <property type="entry name" value="Vaccinia Virus protein VP39"/>
    <property type="match status" value="1"/>
</dbReference>
<gene>
    <name evidence="15" type="primary">RvY_09634-1</name>
    <name evidence="15" type="synonym">RvY_09634.1</name>
    <name evidence="15" type="ORF">RvY_09634</name>
</gene>
<dbReference type="GO" id="GO:0035097">
    <property type="term" value="C:histone methyltransferase complex"/>
    <property type="evidence" value="ECO:0007669"/>
    <property type="project" value="UniProtKB-ARBA"/>
</dbReference>
<evidence type="ECO:0000256" key="13">
    <source>
        <dbReference type="SAM" id="MobiDB-lite"/>
    </source>
</evidence>
<dbReference type="GO" id="GO:0000077">
    <property type="term" value="P:DNA damage checkpoint signaling"/>
    <property type="evidence" value="ECO:0007669"/>
    <property type="project" value="TreeGrafter"/>
</dbReference>
<evidence type="ECO:0000256" key="1">
    <source>
        <dbReference type="ARBA" id="ARBA00004123"/>
    </source>
</evidence>
<feature type="compositionally biased region" description="Basic and acidic residues" evidence="13">
    <location>
        <begin position="406"/>
        <end position="416"/>
    </location>
</feature>
<feature type="compositionally biased region" description="Polar residues" evidence="13">
    <location>
        <begin position="431"/>
        <end position="440"/>
    </location>
</feature>
<evidence type="ECO:0000313" key="16">
    <source>
        <dbReference type="Proteomes" id="UP000186922"/>
    </source>
</evidence>
<evidence type="ECO:0000256" key="2">
    <source>
        <dbReference type="ARBA" id="ARBA00012190"/>
    </source>
</evidence>
<feature type="region of interest" description="Disordered" evidence="13">
    <location>
        <begin position="961"/>
        <end position="986"/>
    </location>
</feature>
<keyword evidence="8 11" id="KW-0539">Nucleus</keyword>
<evidence type="ECO:0000256" key="5">
    <source>
        <dbReference type="ARBA" id="ARBA00022679"/>
    </source>
</evidence>
<dbReference type="InterPro" id="IPR029063">
    <property type="entry name" value="SAM-dependent_MTases_sf"/>
</dbReference>
<dbReference type="SUPFAM" id="SSF53335">
    <property type="entry name" value="S-adenosyl-L-methionine-dependent methyltransferases"/>
    <property type="match status" value="1"/>
</dbReference>
<feature type="region of interest" description="Disordered" evidence="13">
    <location>
        <begin position="785"/>
        <end position="834"/>
    </location>
</feature>
<evidence type="ECO:0000256" key="4">
    <source>
        <dbReference type="ARBA" id="ARBA00022603"/>
    </source>
</evidence>
<feature type="compositionally biased region" description="Low complexity" evidence="13">
    <location>
        <begin position="689"/>
        <end position="702"/>
    </location>
</feature>